<dbReference type="RefSeq" id="WP_161012054.1">
    <property type="nucleotide sequence ID" value="NZ_WWCK01000001.1"/>
</dbReference>
<accession>A0A7X4GL15</accession>
<protein>
    <recommendedName>
        <fullName evidence="1">Mor transcription activator domain-containing protein</fullName>
    </recommendedName>
</protein>
<dbReference type="Pfam" id="PF08765">
    <property type="entry name" value="Mor"/>
    <property type="match status" value="1"/>
</dbReference>
<dbReference type="InterPro" id="IPR014875">
    <property type="entry name" value="Mor_transcription_activator"/>
</dbReference>
<gene>
    <name evidence="2" type="ORF">GTP45_01165</name>
</gene>
<dbReference type="EMBL" id="WWCK01000001">
    <property type="protein sequence ID" value="MYM65442.1"/>
    <property type="molecule type" value="Genomic_DNA"/>
</dbReference>
<sequence>MNDDQTYDIVSALLQELRAVPELALCDDILQKLERKMRLDWGGQAVYVKKVSVNVVERRRAIKARYNMTNRRELQAEFGISRGQFYKDLRAAERLPDEAGPASSLQFP</sequence>
<comment type="caution">
    <text evidence="2">The sequence shown here is derived from an EMBL/GenBank/DDBJ whole genome shotgun (WGS) entry which is preliminary data.</text>
</comment>
<evidence type="ECO:0000259" key="1">
    <source>
        <dbReference type="Pfam" id="PF08765"/>
    </source>
</evidence>
<evidence type="ECO:0000313" key="3">
    <source>
        <dbReference type="Proteomes" id="UP000450012"/>
    </source>
</evidence>
<reference evidence="2 3" key="1">
    <citation type="submission" date="2019-12" db="EMBL/GenBank/DDBJ databases">
        <title>Novel species isolated from a subtropical stream in China.</title>
        <authorList>
            <person name="Lu H."/>
        </authorList>
    </citation>
    <scope>NUCLEOTIDE SEQUENCE [LARGE SCALE GENOMIC DNA]</scope>
    <source>
        <strain evidence="2 3">FT55W</strain>
    </source>
</reference>
<organism evidence="2 3">
    <name type="scientific">Duganella rivi</name>
    <dbReference type="NCBI Taxonomy" id="2666083"/>
    <lineage>
        <taxon>Bacteria</taxon>
        <taxon>Pseudomonadati</taxon>
        <taxon>Pseudomonadota</taxon>
        <taxon>Betaproteobacteria</taxon>
        <taxon>Burkholderiales</taxon>
        <taxon>Oxalobacteraceae</taxon>
        <taxon>Telluria group</taxon>
        <taxon>Duganella</taxon>
    </lineage>
</organism>
<keyword evidence="3" id="KW-1185">Reference proteome</keyword>
<dbReference type="AlphaFoldDB" id="A0A7X4GL15"/>
<dbReference type="Proteomes" id="UP000450012">
    <property type="component" value="Unassembled WGS sequence"/>
</dbReference>
<name>A0A7X4GL15_9BURK</name>
<proteinExistence type="predicted"/>
<evidence type="ECO:0000313" key="2">
    <source>
        <dbReference type="EMBL" id="MYM65442.1"/>
    </source>
</evidence>
<feature type="domain" description="Mor transcription activator" evidence="1">
    <location>
        <begin position="6"/>
        <end position="92"/>
    </location>
</feature>